<name>A0A0V1DXH0_TRIPS</name>
<organism evidence="1 2">
    <name type="scientific">Trichinella pseudospiralis</name>
    <name type="common">Parasitic roundworm</name>
    <dbReference type="NCBI Taxonomy" id="6337"/>
    <lineage>
        <taxon>Eukaryota</taxon>
        <taxon>Metazoa</taxon>
        <taxon>Ecdysozoa</taxon>
        <taxon>Nematoda</taxon>
        <taxon>Enoplea</taxon>
        <taxon>Dorylaimia</taxon>
        <taxon>Trichinellida</taxon>
        <taxon>Trichinellidae</taxon>
        <taxon>Trichinella</taxon>
    </lineage>
</organism>
<accession>A0A0V1DXH0</accession>
<gene>
    <name evidence="1" type="ORF">T4D_15910</name>
</gene>
<protein>
    <submittedName>
        <fullName evidence="1">Uncharacterized protein</fullName>
    </submittedName>
</protein>
<comment type="caution">
    <text evidence="1">The sequence shown here is derived from an EMBL/GenBank/DDBJ whole genome shotgun (WGS) entry which is preliminary data.</text>
</comment>
<dbReference type="AlphaFoldDB" id="A0A0V1DXH0"/>
<dbReference type="Proteomes" id="UP000054995">
    <property type="component" value="Unassembled WGS sequence"/>
</dbReference>
<evidence type="ECO:0000313" key="2">
    <source>
        <dbReference type="Proteomes" id="UP000054995"/>
    </source>
</evidence>
<keyword evidence="2" id="KW-1185">Reference proteome</keyword>
<reference evidence="1 2" key="1">
    <citation type="submission" date="2015-01" db="EMBL/GenBank/DDBJ databases">
        <title>Evolution of Trichinella species and genotypes.</title>
        <authorList>
            <person name="Korhonen P.K."/>
            <person name="Edoardo P."/>
            <person name="Giuseppe L.R."/>
            <person name="Gasser R.B."/>
        </authorList>
    </citation>
    <scope>NUCLEOTIDE SEQUENCE [LARGE SCALE GENOMIC DNA]</scope>
    <source>
        <strain evidence="1">ISS470</strain>
    </source>
</reference>
<proteinExistence type="predicted"/>
<dbReference type="EMBL" id="JYDT01001272">
    <property type="protein sequence ID" value="KRY66302.1"/>
    <property type="molecule type" value="Genomic_DNA"/>
</dbReference>
<evidence type="ECO:0000313" key="1">
    <source>
        <dbReference type="EMBL" id="KRY66302.1"/>
    </source>
</evidence>
<sequence>MLKFLPKRGTSYIHQIRQVMRLVPSSGRRSTKSFLMHCSTTLECTIDLTMLDSTMEKSVRYYLCALGHRRSFQILSLSFLTGC</sequence>